<keyword evidence="1" id="KW-1133">Transmembrane helix</keyword>
<organism evidence="2 3">
    <name type="scientific">Lophiostoma macrostomum CBS 122681</name>
    <dbReference type="NCBI Taxonomy" id="1314788"/>
    <lineage>
        <taxon>Eukaryota</taxon>
        <taxon>Fungi</taxon>
        <taxon>Dikarya</taxon>
        <taxon>Ascomycota</taxon>
        <taxon>Pezizomycotina</taxon>
        <taxon>Dothideomycetes</taxon>
        <taxon>Pleosporomycetidae</taxon>
        <taxon>Pleosporales</taxon>
        <taxon>Lophiostomataceae</taxon>
        <taxon>Lophiostoma</taxon>
    </lineage>
</organism>
<dbReference type="EMBL" id="MU004333">
    <property type="protein sequence ID" value="KAF2656704.1"/>
    <property type="molecule type" value="Genomic_DNA"/>
</dbReference>
<accession>A0A6A6TDK4</accession>
<keyword evidence="3" id="KW-1185">Reference proteome</keyword>
<dbReference type="AlphaFoldDB" id="A0A6A6TDK4"/>
<name>A0A6A6TDK4_9PLEO</name>
<evidence type="ECO:0000256" key="1">
    <source>
        <dbReference type="SAM" id="Phobius"/>
    </source>
</evidence>
<keyword evidence="1" id="KW-0812">Transmembrane</keyword>
<evidence type="ECO:0000313" key="3">
    <source>
        <dbReference type="Proteomes" id="UP000799324"/>
    </source>
</evidence>
<gene>
    <name evidence="2" type="ORF">K491DRAFT_691749</name>
</gene>
<sequence>MAMAGSNAENSSLSPLGFGYGLGHDMSCVLHFLLNVVMGIALPGIGHVRKHPRLFAL</sequence>
<keyword evidence="1" id="KW-0472">Membrane</keyword>
<reference evidence="2" key="1">
    <citation type="journal article" date="2020" name="Stud. Mycol.">
        <title>101 Dothideomycetes genomes: a test case for predicting lifestyles and emergence of pathogens.</title>
        <authorList>
            <person name="Haridas S."/>
            <person name="Albert R."/>
            <person name="Binder M."/>
            <person name="Bloem J."/>
            <person name="Labutti K."/>
            <person name="Salamov A."/>
            <person name="Andreopoulos B."/>
            <person name="Baker S."/>
            <person name="Barry K."/>
            <person name="Bills G."/>
            <person name="Bluhm B."/>
            <person name="Cannon C."/>
            <person name="Castanera R."/>
            <person name="Culley D."/>
            <person name="Daum C."/>
            <person name="Ezra D."/>
            <person name="Gonzalez J."/>
            <person name="Henrissat B."/>
            <person name="Kuo A."/>
            <person name="Liang C."/>
            <person name="Lipzen A."/>
            <person name="Lutzoni F."/>
            <person name="Magnuson J."/>
            <person name="Mondo S."/>
            <person name="Nolan M."/>
            <person name="Ohm R."/>
            <person name="Pangilinan J."/>
            <person name="Park H.-J."/>
            <person name="Ramirez L."/>
            <person name="Alfaro M."/>
            <person name="Sun H."/>
            <person name="Tritt A."/>
            <person name="Yoshinaga Y."/>
            <person name="Zwiers L.-H."/>
            <person name="Turgeon B."/>
            <person name="Goodwin S."/>
            <person name="Spatafora J."/>
            <person name="Crous P."/>
            <person name="Grigoriev I."/>
        </authorList>
    </citation>
    <scope>NUCLEOTIDE SEQUENCE</scope>
    <source>
        <strain evidence="2">CBS 122681</strain>
    </source>
</reference>
<evidence type="ECO:0000313" key="2">
    <source>
        <dbReference type="EMBL" id="KAF2656704.1"/>
    </source>
</evidence>
<proteinExistence type="predicted"/>
<dbReference type="Proteomes" id="UP000799324">
    <property type="component" value="Unassembled WGS sequence"/>
</dbReference>
<feature type="transmembrane region" description="Helical" evidence="1">
    <location>
        <begin position="29"/>
        <end position="48"/>
    </location>
</feature>
<protein>
    <submittedName>
        <fullName evidence="2">Uncharacterized protein</fullName>
    </submittedName>
</protein>